<dbReference type="CDD" id="cd01089">
    <property type="entry name" value="PA2G4-like"/>
    <property type="match status" value="1"/>
</dbReference>
<proteinExistence type="inferred from homology"/>
<reference evidence="3" key="1">
    <citation type="submission" date="2021-01" db="EMBL/GenBank/DDBJ databases">
        <authorList>
            <person name="Corre E."/>
            <person name="Pelletier E."/>
            <person name="Niang G."/>
            <person name="Scheremetjew M."/>
            <person name="Finn R."/>
            <person name="Kale V."/>
            <person name="Holt S."/>
            <person name="Cochrane G."/>
            <person name="Meng A."/>
            <person name="Brown T."/>
            <person name="Cohen L."/>
        </authorList>
    </citation>
    <scope>NUCLEOTIDE SEQUENCE</scope>
    <source>
        <strain evidence="3">Ras09</strain>
    </source>
</reference>
<accession>A0A7S3CI19</accession>
<dbReference type="InterPro" id="IPR000994">
    <property type="entry name" value="Pept_M24"/>
</dbReference>
<evidence type="ECO:0000256" key="1">
    <source>
        <dbReference type="ARBA" id="ARBA00007319"/>
    </source>
</evidence>
<dbReference type="InterPro" id="IPR036388">
    <property type="entry name" value="WH-like_DNA-bd_sf"/>
</dbReference>
<gene>
    <name evidence="3" type="ORF">SRAS04492_LOCUS730</name>
</gene>
<dbReference type="InterPro" id="IPR036390">
    <property type="entry name" value="WH_DNA-bd_sf"/>
</dbReference>
<protein>
    <recommendedName>
        <fullName evidence="2">Peptidase M24 domain-containing protein</fullName>
    </recommendedName>
</protein>
<dbReference type="AlphaFoldDB" id="A0A7S3CI19"/>
<sequence length="371" mass="40233">MEGLEEAQAIYNQSFIECPAILDKHKGAAAICDAALEKAVALCVAGADVGAVCAQVDAFVEEEVTKVFSSKKSKKLERGISFPCCISVNEICGHFSPCPEDTLALKDGDLVKVEVGAHIDGFSGNAAHSLVVGGKAEGKKADVLLAAYNAFLAAQRQIRVGSLNQEVTQRIQAVCEAYGVEPLQGVLSHKMKKDLVDGNEVIINKETPEQRVEDWEFAPGDVVGLDVYVTSGEGLVREGDYRTTVYKRELDQQYNLKSKSARAFFSIVNQKYPTLPFSIRGFEDLTAAKVGVKECLNHDLLMGYPVLVDKPGEFVAQFKATIAVQPRSTAILCGAKALNTEGLKSDKSIKDEALKTLISSDLWKKEKEAKK</sequence>
<name>A0A7S3CI19_9SPIT</name>
<evidence type="ECO:0000313" key="3">
    <source>
        <dbReference type="EMBL" id="CAE0228946.1"/>
    </source>
</evidence>
<dbReference type="EMBL" id="HBIA01001371">
    <property type="protein sequence ID" value="CAE0228946.1"/>
    <property type="molecule type" value="Transcribed_RNA"/>
</dbReference>
<dbReference type="SUPFAM" id="SSF46785">
    <property type="entry name" value="Winged helix' DNA-binding domain"/>
    <property type="match status" value="1"/>
</dbReference>
<dbReference type="PANTHER" id="PTHR10804:SF11">
    <property type="entry name" value="PROLIFERATION-ASSOCIATED PROTEIN 2G4"/>
    <property type="match status" value="1"/>
</dbReference>
<dbReference type="Pfam" id="PF00557">
    <property type="entry name" value="Peptidase_M24"/>
    <property type="match status" value="1"/>
</dbReference>
<dbReference type="PRINTS" id="PR00599">
    <property type="entry name" value="MAPEPTIDASE"/>
</dbReference>
<feature type="domain" description="Peptidase M24" evidence="2">
    <location>
        <begin position="24"/>
        <end position="234"/>
    </location>
</feature>
<dbReference type="FunFam" id="1.10.10.10:FF:000029">
    <property type="entry name" value="Proliferation-associated 2G4, a"/>
    <property type="match status" value="1"/>
</dbReference>
<dbReference type="InterPro" id="IPR001714">
    <property type="entry name" value="Pept_M24_MAP"/>
</dbReference>
<comment type="similarity">
    <text evidence="1">Belongs to the peptidase M24 family.</text>
</comment>
<dbReference type="InterPro" id="IPR047113">
    <property type="entry name" value="PA2G4/ARX1"/>
</dbReference>
<dbReference type="Gene3D" id="1.10.10.10">
    <property type="entry name" value="Winged helix-like DNA-binding domain superfamily/Winged helix DNA-binding domain"/>
    <property type="match status" value="1"/>
</dbReference>
<organism evidence="3">
    <name type="scientific">Strombidium rassoulzadegani</name>
    <dbReference type="NCBI Taxonomy" id="1082188"/>
    <lineage>
        <taxon>Eukaryota</taxon>
        <taxon>Sar</taxon>
        <taxon>Alveolata</taxon>
        <taxon>Ciliophora</taxon>
        <taxon>Intramacronucleata</taxon>
        <taxon>Spirotrichea</taxon>
        <taxon>Oligotrichia</taxon>
        <taxon>Strombidiidae</taxon>
        <taxon>Strombidium</taxon>
    </lineage>
</organism>
<dbReference type="InterPro" id="IPR036005">
    <property type="entry name" value="Creatinase/aminopeptidase-like"/>
</dbReference>
<dbReference type="SUPFAM" id="SSF55920">
    <property type="entry name" value="Creatinase/aminopeptidase"/>
    <property type="match status" value="1"/>
</dbReference>
<evidence type="ECO:0000259" key="2">
    <source>
        <dbReference type="Pfam" id="PF00557"/>
    </source>
</evidence>
<dbReference type="PANTHER" id="PTHR10804">
    <property type="entry name" value="PROTEASE FAMILY M24 METHIONYL AMINOPEPTIDASE, AMINOPEPTIDASE P"/>
    <property type="match status" value="1"/>
</dbReference>
<dbReference type="Gene3D" id="3.90.230.10">
    <property type="entry name" value="Creatinase/methionine aminopeptidase superfamily"/>
    <property type="match status" value="1"/>
</dbReference>